<evidence type="ECO:0000313" key="1">
    <source>
        <dbReference type="EMBL" id="AII27112.1"/>
    </source>
</evidence>
<accession>A0A076G6I3</accession>
<gene>
    <name evidence="1" type="ORF">ICP22011A_0068</name>
</gene>
<proteinExistence type="predicted"/>
<organism evidence="1 2">
    <name type="scientific">Vibrio phage ICP2_2011_A</name>
    <dbReference type="NCBI Taxonomy" id="1529057"/>
    <lineage>
        <taxon>Viruses</taxon>
        <taxon>Duplodnaviria</taxon>
        <taxon>Heunggongvirae</taxon>
        <taxon>Uroviricota</taxon>
        <taxon>Caudoviricetes</taxon>
        <taxon>Zobellviridae</taxon>
        <taxon>Icepovirus</taxon>
        <taxon>Icepovirus bengalense</taxon>
    </lineage>
</organism>
<sequence>MSDVIGIGNAAVNPDNVLEIAKGNYESVIVLGYDKDGYLDGRASTNLTRENILWLLEQFKHKYVLNMSNEVV</sequence>
<dbReference type="EMBL" id="KM224878">
    <property type="protein sequence ID" value="AII27112.1"/>
    <property type="molecule type" value="Genomic_DNA"/>
</dbReference>
<protein>
    <submittedName>
        <fullName evidence="1">Uncharacterized protein</fullName>
    </submittedName>
</protein>
<dbReference type="Proteomes" id="UP000028661">
    <property type="component" value="Segment"/>
</dbReference>
<name>A0A076G6I3_9CAUD</name>
<reference evidence="2" key="1">
    <citation type="journal article" date="2014" name="Elife">
        <title>Evolutionary consequences of intra-patient phage predation on microbial populations.</title>
        <authorList>
            <person name="Seed K.D."/>
            <person name="Yen M."/>
            <person name="Shapiro B.J."/>
            <person name="Hilaire I.J."/>
            <person name="Charles R.C."/>
            <person name="Teng J.E."/>
            <person name="Ivers L.C."/>
            <person name="Boncy J."/>
            <person name="Harris J.B."/>
            <person name="Camilli A."/>
        </authorList>
    </citation>
    <scope>NUCLEOTIDE SEQUENCE [LARGE SCALE GENOMIC DNA]</scope>
</reference>
<evidence type="ECO:0000313" key="2">
    <source>
        <dbReference type="Proteomes" id="UP000028661"/>
    </source>
</evidence>